<dbReference type="SUPFAM" id="SSF54534">
    <property type="entry name" value="FKBP-like"/>
    <property type="match status" value="1"/>
</dbReference>
<feature type="domain" description="PPIase FKBP-type" evidence="7">
    <location>
        <begin position="71"/>
        <end position="153"/>
    </location>
</feature>
<evidence type="ECO:0000256" key="4">
    <source>
        <dbReference type="ARBA" id="ARBA00023235"/>
    </source>
</evidence>
<evidence type="ECO:0000256" key="5">
    <source>
        <dbReference type="PROSITE-ProRule" id="PRU00277"/>
    </source>
</evidence>
<dbReference type="Gene3D" id="3.10.50.40">
    <property type="match status" value="1"/>
</dbReference>
<dbReference type="Proteomes" id="UP000190888">
    <property type="component" value="Unassembled WGS sequence"/>
</dbReference>
<proteinExistence type="inferred from homology"/>
<evidence type="ECO:0000256" key="1">
    <source>
        <dbReference type="ARBA" id="ARBA00000971"/>
    </source>
</evidence>
<dbReference type="PANTHER" id="PTHR43811:SF19">
    <property type="entry name" value="39 KDA FK506-BINDING NUCLEAR PROTEIN"/>
    <property type="match status" value="1"/>
</dbReference>
<dbReference type="RefSeq" id="WP_078831593.1">
    <property type="nucleotide sequence ID" value="NZ_FUWH01000006.1"/>
</dbReference>
<organism evidence="8 9">
    <name type="scientific">Sediminibacterium ginsengisoli</name>
    <dbReference type="NCBI Taxonomy" id="413434"/>
    <lineage>
        <taxon>Bacteria</taxon>
        <taxon>Pseudomonadati</taxon>
        <taxon>Bacteroidota</taxon>
        <taxon>Chitinophagia</taxon>
        <taxon>Chitinophagales</taxon>
        <taxon>Chitinophagaceae</taxon>
        <taxon>Sediminibacterium</taxon>
    </lineage>
</organism>
<dbReference type="STRING" id="413434.SAMN04488132_1069"/>
<reference evidence="8 9" key="1">
    <citation type="submission" date="2017-02" db="EMBL/GenBank/DDBJ databases">
        <authorList>
            <person name="Peterson S.W."/>
        </authorList>
    </citation>
    <scope>NUCLEOTIDE SEQUENCE [LARGE SCALE GENOMIC DNA]</scope>
    <source>
        <strain evidence="8 9">DSM 22335</strain>
    </source>
</reference>
<evidence type="ECO:0000256" key="3">
    <source>
        <dbReference type="ARBA" id="ARBA00023110"/>
    </source>
</evidence>
<dbReference type="OrthoDB" id="9814548at2"/>
<gene>
    <name evidence="8" type="ORF">SAMN04488132_1069</name>
</gene>
<comment type="similarity">
    <text evidence="2 6">Belongs to the FKBP-type PPIase family.</text>
</comment>
<evidence type="ECO:0000313" key="8">
    <source>
        <dbReference type="EMBL" id="SJZ90786.1"/>
    </source>
</evidence>
<sequence>MKKTPFFLFVCASFFISCGKTSSGCDPVPVTSEKAVLVAYCQANNINYTEHSSGILYEIILPGSGMTPIATSTVSAIYTLKLLDNTQLQAVANPVTFSLSAVIDGWKIAIPLIKKGGRIKMVVPSALAYSCTGKDNIPPNTPLYFDVSLADVY</sequence>
<keyword evidence="4 5" id="KW-0413">Isomerase</keyword>
<evidence type="ECO:0000259" key="7">
    <source>
        <dbReference type="PROSITE" id="PS50059"/>
    </source>
</evidence>
<keyword evidence="9" id="KW-1185">Reference proteome</keyword>
<dbReference type="InterPro" id="IPR001179">
    <property type="entry name" value="PPIase_FKBP_dom"/>
</dbReference>
<keyword evidence="3 5" id="KW-0697">Rotamase</keyword>
<evidence type="ECO:0000313" key="9">
    <source>
        <dbReference type="Proteomes" id="UP000190888"/>
    </source>
</evidence>
<dbReference type="InterPro" id="IPR046357">
    <property type="entry name" value="PPIase_dom_sf"/>
</dbReference>
<dbReference type="PANTHER" id="PTHR43811">
    <property type="entry name" value="FKBP-TYPE PEPTIDYL-PROLYL CIS-TRANS ISOMERASE FKPA"/>
    <property type="match status" value="1"/>
</dbReference>
<dbReference type="PROSITE" id="PS50059">
    <property type="entry name" value="FKBP_PPIASE"/>
    <property type="match status" value="1"/>
</dbReference>
<evidence type="ECO:0000256" key="6">
    <source>
        <dbReference type="RuleBase" id="RU003915"/>
    </source>
</evidence>
<name>A0A1T4PHT1_9BACT</name>
<evidence type="ECO:0000256" key="2">
    <source>
        <dbReference type="ARBA" id="ARBA00006577"/>
    </source>
</evidence>
<dbReference type="GO" id="GO:0003755">
    <property type="term" value="F:peptidyl-prolyl cis-trans isomerase activity"/>
    <property type="evidence" value="ECO:0007669"/>
    <property type="project" value="UniProtKB-UniRule"/>
</dbReference>
<dbReference type="Pfam" id="PF00254">
    <property type="entry name" value="FKBP_C"/>
    <property type="match status" value="1"/>
</dbReference>
<dbReference type="PROSITE" id="PS51257">
    <property type="entry name" value="PROKAR_LIPOPROTEIN"/>
    <property type="match status" value="1"/>
</dbReference>
<dbReference type="AlphaFoldDB" id="A0A1T4PHT1"/>
<dbReference type="EC" id="5.2.1.8" evidence="6"/>
<protein>
    <recommendedName>
        <fullName evidence="6">Peptidyl-prolyl cis-trans isomerase</fullName>
        <ecNumber evidence="6">5.2.1.8</ecNumber>
    </recommendedName>
</protein>
<dbReference type="EMBL" id="FUWH01000006">
    <property type="protein sequence ID" value="SJZ90786.1"/>
    <property type="molecule type" value="Genomic_DNA"/>
</dbReference>
<accession>A0A1T4PHT1</accession>
<comment type="catalytic activity">
    <reaction evidence="1 5 6">
        <text>[protein]-peptidylproline (omega=180) = [protein]-peptidylproline (omega=0)</text>
        <dbReference type="Rhea" id="RHEA:16237"/>
        <dbReference type="Rhea" id="RHEA-COMP:10747"/>
        <dbReference type="Rhea" id="RHEA-COMP:10748"/>
        <dbReference type="ChEBI" id="CHEBI:83833"/>
        <dbReference type="ChEBI" id="CHEBI:83834"/>
        <dbReference type="EC" id="5.2.1.8"/>
    </reaction>
</comment>